<comment type="caution">
    <text evidence="1">The sequence shown here is derived from an EMBL/GenBank/DDBJ whole genome shotgun (WGS) entry which is preliminary data.</text>
</comment>
<sequence length="112" mass="11826">MANATLPPMMASPPMLETDPHVRWLREIEDLEAAAAALPDSVEPGSAVEALYVRAQTIEDDLLATPARTVEGALAQLERLAAVLPDGGDMSPTRAAGLRNALVTLRALARTV</sequence>
<evidence type="ECO:0000313" key="1">
    <source>
        <dbReference type="EMBL" id="MEK0082808.1"/>
    </source>
</evidence>
<keyword evidence="2" id="KW-1185">Reference proteome</keyword>
<reference evidence="1 2" key="1">
    <citation type="submission" date="2024-01" db="EMBL/GenBank/DDBJ databases">
        <title>Multi-omics insights into the function and evolution of sodium benzoate biodegradation pathways in Benzoatithermus flavus gen. nov., sp. nov. from hot spring.</title>
        <authorList>
            <person name="Hu C.-J."/>
            <person name="Li W.-J."/>
        </authorList>
    </citation>
    <scope>NUCLEOTIDE SEQUENCE [LARGE SCALE GENOMIC DNA]</scope>
    <source>
        <strain evidence="1 2">SYSU G07066</strain>
    </source>
</reference>
<organism evidence="1 2">
    <name type="scientific">Benzoatithermus flavus</name>
    <dbReference type="NCBI Taxonomy" id="3108223"/>
    <lineage>
        <taxon>Bacteria</taxon>
        <taxon>Pseudomonadati</taxon>
        <taxon>Pseudomonadota</taxon>
        <taxon>Alphaproteobacteria</taxon>
        <taxon>Geminicoccales</taxon>
        <taxon>Geminicoccaceae</taxon>
        <taxon>Benzoatithermus</taxon>
    </lineage>
</organism>
<name>A0ABU8XNP0_9PROT</name>
<gene>
    <name evidence="1" type="ORF">U1T56_06580</name>
</gene>
<dbReference type="RefSeq" id="WP_418158662.1">
    <property type="nucleotide sequence ID" value="NZ_JBBLZC010000005.1"/>
</dbReference>
<protein>
    <submittedName>
        <fullName evidence="1">Uncharacterized protein</fullName>
    </submittedName>
</protein>
<accession>A0ABU8XNP0</accession>
<proteinExistence type="predicted"/>
<dbReference type="Proteomes" id="UP001375743">
    <property type="component" value="Unassembled WGS sequence"/>
</dbReference>
<dbReference type="EMBL" id="JBBLZC010000005">
    <property type="protein sequence ID" value="MEK0082808.1"/>
    <property type="molecule type" value="Genomic_DNA"/>
</dbReference>
<evidence type="ECO:0000313" key="2">
    <source>
        <dbReference type="Proteomes" id="UP001375743"/>
    </source>
</evidence>